<feature type="transmembrane region" description="Helical" evidence="1">
    <location>
        <begin position="125"/>
        <end position="147"/>
    </location>
</feature>
<dbReference type="EMBL" id="JBHTLY010000002">
    <property type="protein sequence ID" value="MFD1201458.1"/>
    <property type="molecule type" value="Genomic_DNA"/>
</dbReference>
<dbReference type="Pfam" id="PF03729">
    <property type="entry name" value="DUF308"/>
    <property type="match status" value="3"/>
</dbReference>
<keyword evidence="3" id="KW-1185">Reference proteome</keyword>
<sequence>MSWELIPDGGTPGGPRRRFPWGVPLAVGIVTVVIGLSLLIWPFFAASRILALLIGVAFIGNGIAAIVGSRARGLATPAAILFIVLGVIAIAFPELTVSVLVGFVAATMLFVGVVWLAIAIRMRAAMHWAFVALPAVLVALGLVAFVWPSLALVIAAFVAGLVTTLVGGSLIWAAVALRRRSA</sequence>
<dbReference type="Proteomes" id="UP001597181">
    <property type="component" value="Unassembled WGS sequence"/>
</dbReference>
<name>A0ABW3TN83_9MICO</name>
<organism evidence="2 3">
    <name type="scientific">Leucobacter albus</name>
    <dbReference type="NCBI Taxonomy" id="272210"/>
    <lineage>
        <taxon>Bacteria</taxon>
        <taxon>Bacillati</taxon>
        <taxon>Actinomycetota</taxon>
        <taxon>Actinomycetes</taxon>
        <taxon>Micrococcales</taxon>
        <taxon>Microbacteriaceae</taxon>
        <taxon>Leucobacter</taxon>
    </lineage>
</organism>
<accession>A0ABW3TN83</accession>
<keyword evidence="1" id="KW-1133">Transmembrane helix</keyword>
<gene>
    <name evidence="2" type="ORF">ACFQ3U_06090</name>
</gene>
<evidence type="ECO:0000256" key="1">
    <source>
        <dbReference type="SAM" id="Phobius"/>
    </source>
</evidence>
<protein>
    <submittedName>
        <fullName evidence="2">HdeD family acid-resistance protein</fullName>
    </submittedName>
</protein>
<keyword evidence="1" id="KW-0812">Transmembrane</keyword>
<comment type="caution">
    <text evidence="2">The sequence shown here is derived from an EMBL/GenBank/DDBJ whole genome shotgun (WGS) entry which is preliminary data.</text>
</comment>
<evidence type="ECO:0000313" key="3">
    <source>
        <dbReference type="Proteomes" id="UP001597181"/>
    </source>
</evidence>
<feature type="transmembrane region" description="Helical" evidence="1">
    <location>
        <begin position="49"/>
        <end position="67"/>
    </location>
</feature>
<dbReference type="RefSeq" id="WP_343958193.1">
    <property type="nucleotide sequence ID" value="NZ_BAAAKZ010000002.1"/>
</dbReference>
<feature type="transmembrane region" description="Helical" evidence="1">
    <location>
        <begin position="153"/>
        <end position="177"/>
    </location>
</feature>
<feature type="transmembrane region" description="Helical" evidence="1">
    <location>
        <begin position="98"/>
        <end position="118"/>
    </location>
</feature>
<keyword evidence="1" id="KW-0472">Membrane</keyword>
<feature type="transmembrane region" description="Helical" evidence="1">
    <location>
        <begin position="21"/>
        <end position="43"/>
    </location>
</feature>
<reference evidence="3" key="1">
    <citation type="journal article" date="2019" name="Int. J. Syst. Evol. Microbiol.">
        <title>The Global Catalogue of Microorganisms (GCM) 10K type strain sequencing project: providing services to taxonomists for standard genome sequencing and annotation.</title>
        <authorList>
            <consortium name="The Broad Institute Genomics Platform"/>
            <consortium name="The Broad Institute Genome Sequencing Center for Infectious Disease"/>
            <person name="Wu L."/>
            <person name="Ma J."/>
        </authorList>
    </citation>
    <scope>NUCLEOTIDE SEQUENCE [LARGE SCALE GENOMIC DNA]</scope>
    <source>
        <strain evidence="3">CCUG 50213</strain>
    </source>
</reference>
<proteinExistence type="predicted"/>
<feature type="transmembrane region" description="Helical" evidence="1">
    <location>
        <begin position="74"/>
        <end position="92"/>
    </location>
</feature>
<dbReference type="InterPro" id="IPR005325">
    <property type="entry name" value="DUF308_memb"/>
</dbReference>
<evidence type="ECO:0000313" key="2">
    <source>
        <dbReference type="EMBL" id="MFD1201458.1"/>
    </source>
</evidence>